<protein>
    <recommendedName>
        <fullName evidence="1">Mutator-like transposase domain-containing protein</fullName>
    </recommendedName>
</protein>
<accession>A0A4Y2MIA0</accession>
<dbReference type="Proteomes" id="UP000499080">
    <property type="component" value="Unassembled WGS sequence"/>
</dbReference>
<dbReference type="AlphaFoldDB" id="A0A4Y2MIA0"/>
<comment type="caution">
    <text evidence="2">The sequence shown here is derived from an EMBL/GenBank/DDBJ whole genome shotgun (WGS) entry which is preliminary data.</text>
</comment>
<feature type="domain" description="Mutator-like transposase" evidence="1">
    <location>
        <begin position="20"/>
        <end position="88"/>
    </location>
</feature>
<name>A0A4Y2MIA0_ARAVE</name>
<dbReference type="EMBL" id="BGPR01282350">
    <property type="protein sequence ID" value="GBN26878.1"/>
    <property type="molecule type" value="Genomic_DNA"/>
</dbReference>
<keyword evidence="3" id="KW-1185">Reference proteome</keyword>
<evidence type="ECO:0000313" key="3">
    <source>
        <dbReference type="Proteomes" id="UP000499080"/>
    </source>
</evidence>
<evidence type="ECO:0000259" key="1">
    <source>
        <dbReference type="Pfam" id="PF20700"/>
    </source>
</evidence>
<reference evidence="2 3" key="1">
    <citation type="journal article" date="2019" name="Sci. Rep.">
        <title>Orb-weaving spider Araneus ventricosus genome elucidates the spidroin gene catalogue.</title>
        <authorList>
            <person name="Kono N."/>
            <person name="Nakamura H."/>
            <person name="Ohtoshi R."/>
            <person name="Moran D.A.P."/>
            <person name="Shinohara A."/>
            <person name="Yoshida Y."/>
            <person name="Fujiwara M."/>
            <person name="Mori M."/>
            <person name="Tomita M."/>
            <person name="Arakawa K."/>
        </authorList>
    </citation>
    <scope>NUCLEOTIDE SEQUENCE [LARGE SCALE GENOMIC DNA]</scope>
</reference>
<organism evidence="2 3">
    <name type="scientific">Araneus ventricosus</name>
    <name type="common">Orbweaver spider</name>
    <name type="synonym">Epeira ventricosa</name>
    <dbReference type="NCBI Taxonomy" id="182803"/>
    <lineage>
        <taxon>Eukaryota</taxon>
        <taxon>Metazoa</taxon>
        <taxon>Ecdysozoa</taxon>
        <taxon>Arthropoda</taxon>
        <taxon>Chelicerata</taxon>
        <taxon>Arachnida</taxon>
        <taxon>Araneae</taxon>
        <taxon>Araneomorphae</taxon>
        <taxon>Entelegynae</taxon>
        <taxon>Araneoidea</taxon>
        <taxon>Araneidae</taxon>
        <taxon>Araneus</taxon>
    </lineage>
</organism>
<evidence type="ECO:0000313" key="2">
    <source>
        <dbReference type="EMBL" id="GBN26878.1"/>
    </source>
</evidence>
<gene>
    <name evidence="2" type="ORF">AVEN_189032_1</name>
</gene>
<dbReference type="InterPro" id="IPR049012">
    <property type="entry name" value="Mutator_transp_dom"/>
</dbReference>
<dbReference type="Pfam" id="PF20700">
    <property type="entry name" value="Mutator"/>
    <property type="match status" value="1"/>
</dbReference>
<proteinExistence type="predicted"/>
<dbReference type="OrthoDB" id="10060618at2759"/>
<sequence>MVTKTSKIVKRDAIIISMDSAVKRSLTFHNARYTKCLDDGDSKAFVVITEENIYGDEFQVEKLECIGHVMKRIGSRLRRLKEKMKGQLLYDGKRLSGKNR</sequence>